<proteinExistence type="predicted"/>
<organism evidence="2 4">
    <name type="scientific">Bacillus canaveralius</name>
    <dbReference type="NCBI Taxonomy" id="1403243"/>
    <lineage>
        <taxon>Bacteria</taxon>
        <taxon>Bacillati</taxon>
        <taxon>Bacillota</taxon>
        <taxon>Bacilli</taxon>
        <taxon>Bacillales</taxon>
        <taxon>Bacillaceae</taxon>
        <taxon>Bacillus</taxon>
    </lineage>
</organism>
<evidence type="ECO:0000313" key="3">
    <source>
        <dbReference type="EMBL" id="PLR95353.1"/>
    </source>
</evidence>
<evidence type="ECO:0000313" key="4">
    <source>
        <dbReference type="Proteomes" id="UP000234951"/>
    </source>
</evidence>
<comment type="caution">
    <text evidence="2">The sequence shown here is derived from an EMBL/GenBank/DDBJ whole genome shotgun (WGS) entry which is preliminary data.</text>
</comment>
<sequence>MKVLSIMQPWAMLIVLGVKQFETRSWSTKHRGQLAIHSSKKIDKFACRQEPICSLLAKHGYTAKNLPIGVILATSHLSDCIKVILDTGASARLDDGRLVTGIEYYFGNFSEGRLAWEIQHIKKLDKYVPAKGQLGLWNHTITTPHPAEHP</sequence>
<accession>A0A2N5GN06</accession>
<evidence type="ECO:0000313" key="2">
    <source>
        <dbReference type="EMBL" id="PLR83466.1"/>
    </source>
</evidence>
<name>A0A2N5GN06_9BACI</name>
<dbReference type="Proteomes" id="UP000235114">
    <property type="component" value="Unassembled WGS sequence"/>
</dbReference>
<protein>
    <submittedName>
        <fullName evidence="2">2-oxoglutarate dehydrogenase E1</fullName>
    </submittedName>
</protein>
<dbReference type="AlphaFoldDB" id="A0A2N5GN06"/>
<dbReference type="InterPro" id="IPR015947">
    <property type="entry name" value="PUA-like_sf"/>
</dbReference>
<dbReference type="RefSeq" id="WP_101577079.1">
    <property type="nucleotide sequence ID" value="NZ_PGVA01000020.1"/>
</dbReference>
<dbReference type="InterPro" id="IPR007374">
    <property type="entry name" value="ASCH_domain"/>
</dbReference>
<dbReference type="EMBL" id="PGVD01000039">
    <property type="protein sequence ID" value="PLR95353.1"/>
    <property type="molecule type" value="Genomic_DNA"/>
</dbReference>
<dbReference type="Proteomes" id="UP000234951">
    <property type="component" value="Unassembled WGS sequence"/>
</dbReference>
<dbReference type="Pfam" id="PF04266">
    <property type="entry name" value="ASCH"/>
    <property type="match status" value="1"/>
</dbReference>
<reference evidence="2 4" key="1">
    <citation type="submission" date="2017-11" db="EMBL/GenBank/DDBJ databases">
        <title>Comparitive Functional Genomics of Dry Heat Resistant strains isolated from the Viking Spacecraft.</title>
        <authorList>
            <person name="Seuylemezian A."/>
            <person name="Cooper K."/>
            <person name="Vaishampayan P."/>
        </authorList>
    </citation>
    <scope>NUCLEOTIDE SEQUENCE [LARGE SCALE GENOMIC DNA]</scope>
    <source>
        <strain evidence="2 4">M4.6</strain>
    </source>
</reference>
<feature type="domain" description="ASCH" evidence="1">
    <location>
        <begin position="4"/>
        <end position="48"/>
    </location>
</feature>
<gene>
    <name evidence="2" type="ORF">CU635_09225</name>
    <name evidence="3" type="ORF">CVD25_14910</name>
</gene>
<dbReference type="Gene3D" id="2.30.130.30">
    <property type="entry name" value="Hypothetical protein"/>
    <property type="match status" value="1"/>
</dbReference>
<evidence type="ECO:0000313" key="5">
    <source>
        <dbReference type="Proteomes" id="UP000235114"/>
    </source>
</evidence>
<dbReference type="EMBL" id="PGVA01000020">
    <property type="protein sequence ID" value="PLR83466.1"/>
    <property type="molecule type" value="Genomic_DNA"/>
</dbReference>
<dbReference type="SUPFAM" id="SSF88697">
    <property type="entry name" value="PUA domain-like"/>
    <property type="match status" value="1"/>
</dbReference>
<dbReference type="OrthoDB" id="359066at2"/>
<evidence type="ECO:0000259" key="1">
    <source>
        <dbReference type="Pfam" id="PF04266"/>
    </source>
</evidence>
<reference evidence="3 5" key="2">
    <citation type="submission" date="2017-12" db="EMBL/GenBank/DDBJ databases">
        <title>Comparative Functional Genomics of Dry Heat Resistant strains isolated from the Viking Spacecraft.</title>
        <authorList>
            <person name="Seuylemezian A."/>
            <person name="Cooper K."/>
            <person name="Vaishampayan P."/>
        </authorList>
    </citation>
    <scope>NUCLEOTIDE SEQUENCE [LARGE SCALE GENOMIC DNA]</scope>
    <source>
        <strain evidence="3 5">ATCC 29669</strain>
    </source>
</reference>
<keyword evidence="5" id="KW-1185">Reference proteome</keyword>